<dbReference type="EMBL" id="BROH01000003">
    <property type="protein sequence ID" value="GKY87532.1"/>
    <property type="molecule type" value="Genomic_DNA"/>
</dbReference>
<gene>
    <name evidence="1" type="ORF">STA1M1_14010</name>
</gene>
<accession>A0ABQ5LTU1</accession>
<evidence type="ECO:0008006" key="3">
    <source>
        <dbReference type="Google" id="ProtNLM"/>
    </source>
</evidence>
<proteinExistence type="predicted"/>
<dbReference type="Proteomes" id="UP001144205">
    <property type="component" value="Unassembled WGS sequence"/>
</dbReference>
<name>A0ABQ5LTU1_9RHOB</name>
<dbReference type="Gene3D" id="3.40.50.1110">
    <property type="entry name" value="SGNH hydrolase"/>
    <property type="match status" value="1"/>
</dbReference>
<comment type="caution">
    <text evidence="1">The sequence shown here is derived from an EMBL/GenBank/DDBJ whole genome shotgun (WGS) entry which is preliminary data.</text>
</comment>
<organism evidence="1 2">
    <name type="scientific">Sinisalibacter aestuarii</name>
    <dbReference type="NCBI Taxonomy" id="2949426"/>
    <lineage>
        <taxon>Bacteria</taxon>
        <taxon>Pseudomonadati</taxon>
        <taxon>Pseudomonadota</taxon>
        <taxon>Alphaproteobacteria</taxon>
        <taxon>Rhodobacterales</taxon>
        <taxon>Roseobacteraceae</taxon>
        <taxon>Sinisalibacter</taxon>
    </lineage>
</organism>
<reference evidence="1" key="1">
    <citation type="journal article" date="2023" name="Int. J. Syst. Evol. Microbiol.">
        <title>Sinisalibacter aestuarii sp. nov., isolated from estuarine sediment of the Arakawa River.</title>
        <authorList>
            <person name="Arafat S.T."/>
            <person name="Hirano S."/>
            <person name="Sato A."/>
            <person name="Takeuchi K."/>
            <person name="Yasuda T."/>
            <person name="Terahara T."/>
            <person name="Hamada M."/>
            <person name="Kobayashi T."/>
        </authorList>
    </citation>
    <scope>NUCLEOTIDE SEQUENCE</scope>
    <source>
        <strain evidence="1">B-399</strain>
    </source>
</reference>
<dbReference type="InterPro" id="IPR036514">
    <property type="entry name" value="SGNH_hydro_sf"/>
</dbReference>
<protein>
    <recommendedName>
        <fullName evidence="3">SGNH/GDSL hydrolase family protein</fullName>
    </recommendedName>
</protein>
<sequence>MAVYVIGGSNSLKSDGWTSRFRAVEPDFVNLSVGATTSITGLYRILTHPGITRGDVLIWEYALNEANRVSNGQSMRTYLAHLEHLLRLARDRGLLVAPLIFTPRHLEKRAQRSRYYDRLFALLAHYALVPFDVSAELRRSLGVPRLPESSFRDKLHYAHDDEMLDFICQGAQRAVRQASVPAPAKPRYVRGERLRLITDFANDSFANSIMQLPVARPPFTFTYPARGEITAITYVSETRPMTFQVGIHGRRERSPISVAASHKSKKNKKPLLRTAVLPLGAARRLSGETGTVGSVRMRLRKGRSHQAAPLHDADAATQIAGIFVTSRAWWHLAGLRNLAARARRRISTRKWTNPARQK</sequence>
<evidence type="ECO:0000313" key="1">
    <source>
        <dbReference type="EMBL" id="GKY87532.1"/>
    </source>
</evidence>
<keyword evidence="2" id="KW-1185">Reference proteome</keyword>
<evidence type="ECO:0000313" key="2">
    <source>
        <dbReference type="Proteomes" id="UP001144205"/>
    </source>
</evidence>
<dbReference type="SUPFAM" id="SSF52266">
    <property type="entry name" value="SGNH hydrolase"/>
    <property type="match status" value="1"/>
</dbReference>
<dbReference type="RefSeq" id="WP_281841519.1">
    <property type="nucleotide sequence ID" value="NZ_BROH01000003.1"/>
</dbReference>